<dbReference type="GO" id="GO:0005737">
    <property type="term" value="C:cytoplasm"/>
    <property type="evidence" value="ECO:0007669"/>
    <property type="project" value="UniProtKB-SubCell"/>
</dbReference>
<dbReference type="Gene3D" id="3.40.850.10">
    <property type="entry name" value="Kinesin motor domain"/>
    <property type="match status" value="1"/>
</dbReference>
<dbReference type="GO" id="GO:0003777">
    <property type="term" value="F:microtubule motor activity"/>
    <property type="evidence" value="ECO:0007669"/>
    <property type="project" value="InterPro"/>
</dbReference>
<dbReference type="GO" id="GO:0005524">
    <property type="term" value="F:ATP binding"/>
    <property type="evidence" value="ECO:0007669"/>
    <property type="project" value="UniProtKB-UniRule"/>
</dbReference>
<dbReference type="Proteomes" id="UP001162131">
    <property type="component" value="Unassembled WGS sequence"/>
</dbReference>
<feature type="compositionally biased region" description="Polar residues" evidence="9">
    <location>
        <begin position="452"/>
        <end position="464"/>
    </location>
</feature>
<sequence length="616" mass="70977">METNVKVALRVRPKSHEEYLQGDAVYCDEDRVRVHDGEKFHESTYHHVFDQNSTQENVYEFVEDIIESAKHGYSCTIFTYGQTGSGKTYTMFGPGWEIGLIPDYSQYGIIPRSVNTIFRGQDSQSTIVCSLIQIYNEKLYDLLQDDRMEKPLRIRMDQTFGVYVEGLSEYVVQTVDDCIAIIRKAETNRAVRNTKMNAMSSRSHMIFQIVLETDKVDRDGKIKRSKINMCDLAGSERIDKMRGTNKSHLSELTNINKSLSVLGIIISELAKGKTKRSFIPFRNSQLTYLLKDSLGGHTRTCLIATVSPTYDTVQDTLQTLKFASKAKEISVNAKTNEISATDDKLVQRLQREIKYLRDILHIKQTGGGVKELHQKLMILQEENEKLKEMTQNLTIHDVEILKQENKTMKLQLQQLTGNNFFTLPPEEPAKQAPNDEIDKFTERYHSEHRASSHNSSASLKTSRTLGTTQLTKEIEVRVRGRNSSVGKRVTNVLKTFDEEEKEKQQRQENVKKMSRMKTLEQIESFKLAKAKAAIQKLQEEKYRVKLIMGRTQDQRQWSEMNVKNLSDFEEARKRIERAELEKQKALMELHKVRSKRTQAVSLSPFRNDQGNGVLKK</sequence>
<dbReference type="GO" id="GO:0007018">
    <property type="term" value="P:microtubule-based movement"/>
    <property type="evidence" value="ECO:0007669"/>
    <property type="project" value="InterPro"/>
</dbReference>
<dbReference type="SUPFAM" id="SSF52540">
    <property type="entry name" value="P-loop containing nucleoside triphosphate hydrolases"/>
    <property type="match status" value="1"/>
</dbReference>
<evidence type="ECO:0000256" key="7">
    <source>
        <dbReference type="RuleBase" id="RU000394"/>
    </source>
</evidence>
<dbReference type="EMBL" id="CAJZBQ010000014">
    <property type="protein sequence ID" value="CAG9315605.1"/>
    <property type="molecule type" value="Genomic_DNA"/>
</dbReference>
<evidence type="ECO:0000313" key="11">
    <source>
        <dbReference type="EMBL" id="CAG9315605.1"/>
    </source>
</evidence>
<feature type="region of interest" description="Disordered" evidence="9">
    <location>
        <begin position="597"/>
        <end position="616"/>
    </location>
</feature>
<evidence type="ECO:0000256" key="3">
    <source>
        <dbReference type="ARBA" id="ARBA00022741"/>
    </source>
</evidence>
<evidence type="ECO:0000256" key="8">
    <source>
        <dbReference type="SAM" id="Coils"/>
    </source>
</evidence>
<evidence type="ECO:0000313" key="12">
    <source>
        <dbReference type="Proteomes" id="UP001162131"/>
    </source>
</evidence>
<proteinExistence type="inferred from homology"/>
<evidence type="ECO:0000256" key="6">
    <source>
        <dbReference type="PROSITE-ProRule" id="PRU00283"/>
    </source>
</evidence>
<dbReference type="GO" id="GO:0005874">
    <property type="term" value="C:microtubule"/>
    <property type="evidence" value="ECO:0007669"/>
    <property type="project" value="UniProtKB-KW"/>
</dbReference>
<dbReference type="PRINTS" id="PR00380">
    <property type="entry name" value="KINESINHEAVY"/>
</dbReference>
<feature type="binding site" evidence="6">
    <location>
        <begin position="81"/>
        <end position="88"/>
    </location>
    <ligand>
        <name>ATP</name>
        <dbReference type="ChEBI" id="CHEBI:30616"/>
    </ligand>
</feature>
<dbReference type="AlphaFoldDB" id="A0AAU9ILD4"/>
<accession>A0AAU9ILD4</accession>
<keyword evidence="5 8" id="KW-0175">Coiled coil</keyword>
<dbReference type="PANTHER" id="PTHR47969:SF15">
    <property type="entry name" value="CHROMOSOME-ASSOCIATED KINESIN KIF4A-RELATED"/>
    <property type="match status" value="1"/>
</dbReference>
<dbReference type="CDD" id="cd00106">
    <property type="entry name" value="KISc"/>
    <property type="match status" value="1"/>
</dbReference>
<dbReference type="InterPro" id="IPR001752">
    <property type="entry name" value="Kinesin_motor_dom"/>
</dbReference>
<evidence type="ECO:0000259" key="10">
    <source>
        <dbReference type="PROSITE" id="PS50067"/>
    </source>
</evidence>
<evidence type="ECO:0000256" key="5">
    <source>
        <dbReference type="ARBA" id="ARBA00023054"/>
    </source>
</evidence>
<dbReference type="InterPro" id="IPR019821">
    <property type="entry name" value="Kinesin_motor_CS"/>
</dbReference>
<dbReference type="PROSITE" id="PS00411">
    <property type="entry name" value="KINESIN_MOTOR_1"/>
    <property type="match status" value="1"/>
</dbReference>
<dbReference type="InterPro" id="IPR027640">
    <property type="entry name" value="Kinesin-like_fam"/>
</dbReference>
<feature type="region of interest" description="Disordered" evidence="9">
    <location>
        <begin position="445"/>
        <end position="464"/>
    </location>
</feature>
<keyword evidence="4 6" id="KW-0067">ATP-binding</keyword>
<keyword evidence="6 7" id="KW-0505">Motor protein</keyword>
<dbReference type="SMART" id="SM00129">
    <property type="entry name" value="KISc"/>
    <property type="match status" value="1"/>
</dbReference>
<dbReference type="PANTHER" id="PTHR47969">
    <property type="entry name" value="CHROMOSOME-ASSOCIATED KINESIN KIF4A-RELATED"/>
    <property type="match status" value="1"/>
</dbReference>
<dbReference type="GO" id="GO:0007052">
    <property type="term" value="P:mitotic spindle organization"/>
    <property type="evidence" value="ECO:0007669"/>
    <property type="project" value="TreeGrafter"/>
</dbReference>
<comment type="similarity">
    <text evidence="6 7">Belongs to the TRAFAC class myosin-kinesin ATPase superfamily. Kinesin family.</text>
</comment>
<evidence type="ECO:0000256" key="4">
    <source>
        <dbReference type="ARBA" id="ARBA00022840"/>
    </source>
</evidence>
<evidence type="ECO:0000256" key="9">
    <source>
        <dbReference type="SAM" id="MobiDB-lite"/>
    </source>
</evidence>
<dbReference type="GO" id="GO:0005875">
    <property type="term" value="C:microtubule associated complex"/>
    <property type="evidence" value="ECO:0007669"/>
    <property type="project" value="TreeGrafter"/>
</dbReference>
<feature type="coiled-coil region" evidence="8">
    <location>
        <begin position="568"/>
        <end position="595"/>
    </location>
</feature>
<reference evidence="11" key="1">
    <citation type="submission" date="2021-09" db="EMBL/GenBank/DDBJ databases">
        <authorList>
            <consortium name="AG Swart"/>
            <person name="Singh M."/>
            <person name="Singh A."/>
            <person name="Seah K."/>
            <person name="Emmerich C."/>
        </authorList>
    </citation>
    <scope>NUCLEOTIDE SEQUENCE</scope>
    <source>
        <strain evidence="11">ATCC30299</strain>
    </source>
</reference>
<evidence type="ECO:0000256" key="2">
    <source>
        <dbReference type="ARBA" id="ARBA00022490"/>
    </source>
</evidence>
<feature type="coiled-coil region" evidence="8">
    <location>
        <begin position="369"/>
        <end position="418"/>
    </location>
</feature>
<dbReference type="InterPro" id="IPR027417">
    <property type="entry name" value="P-loop_NTPase"/>
</dbReference>
<dbReference type="GO" id="GO:0008017">
    <property type="term" value="F:microtubule binding"/>
    <property type="evidence" value="ECO:0007669"/>
    <property type="project" value="InterPro"/>
</dbReference>
<dbReference type="PROSITE" id="PS50067">
    <property type="entry name" value="KINESIN_MOTOR_2"/>
    <property type="match status" value="1"/>
</dbReference>
<dbReference type="InterPro" id="IPR036961">
    <property type="entry name" value="Kinesin_motor_dom_sf"/>
</dbReference>
<evidence type="ECO:0000256" key="1">
    <source>
        <dbReference type="ARBA" id="ARBA00004496"/>
    </source>
</evidence>
<feature type="compositionally biased region" description="Polar residues" evidence="9">
    <location>
        <begin position="597"/>
        <end position="610"/>
    </location>
</feature>
<organism evidence="11 12">
    <name type="scientific">Blepharisma stoltei</name>
    <dbReference type="NCBI Taxonomy" id="1481888"/>
    <lineage>
        <taxon>Eukaryota</taxon>
        <taxon>Sar</taxon>
        <taxon>Alveolata</taxon>
        <taxon>Ciliophora</taxon>
        <taxon>Postciliodesmatophora</taxon>
        <taxon>Heterotrichea</taxon>
        <taxon>Heterotrichida</taxon>
        <taxon>Blepharismidae</taxon>
        <taxon>Blepharisma</taxon>
    </lineage>
</organism>
<comment type="caution">
    <text evidence="11">The sequence shown here is derived from an EMBL/GenBank/DDBJ whole genome shotgun (WGS) entry which is preliminary data.</text>
</comment>
<keyword evidence="2" id="KW-0963">Cytoplasm</keyword>
<comment type="subcellular location">
    <subcellularLocation>
        <location evidence="1">Cytoplasm</location>
    </subcellularLocation>
</comment>
<dbReference type="Pfam" id="PF00225">
    <property type="entry name" value="Kinesin"/>
    <property type="match status" value="1"/>
</dbReference>
<dbReference type="GO" id="GO:0051231">
    <property type="term" value="P:spindle elongation"/>
    <property type="evidence" value="ECO:0007669"/>
    <property type="project" value="TreeGrafter"/>
</dbReference>
<feature type="domain" description="Kinesin motor" evidence="10">
    <location>
        <begin position="4"/>
        <end position="329"/>
    </location>
</feature>
<keyword evidence="3 6" id="KW-0547">Nucleotide-binding</keyword>
<gene>
    <name evidence="11" type="ORF">BSTOLATCC_MIC14358</name>
</gene>
<keyword evidence="12" id="KW-1185">Reference proteome</keyword>
<keyword evidence="7" id="KW-0493">Microtubule</keyword>
<protein>
    <recommendedName>
        <fullName evidence="7">Kinesin-like protein</fullName>
    </recommendedName>
</protein>
<name>A0AAU9ILD4_9CILI</name>